<feature type="region of interest" description="Disordered" evidence="1">
    <location>
        <begin position="237"/>
        <end position="328"/>
    </location>
</feature>
<name>A0ABR1TNQ1_9PEZI</name>
<feature type="compositionally biased region" description="Polar residues" evidence="1">
    <location>
        <begin position="294"/>
        <end position="306"/>
    </location>
</feature>
<organism evidence="3 4">
    <name type="scientific">Apiospora saccharicola</name>
    <dbReference type="NCBI Taxonomy" id="335842"/>
    <lineage>
        <taxon>Eukaryota</taxon>
        <taxon>Fungi</taxon>
        <taxon>Dikarya</taxon>
        <taxon>Ascomycota</taxon>
        <taxon>Pezizomycotina</taxon>
        <taxon>Sordariomycetes</taxon>
        <taxon>Xylariomycetidae</taxon>
        <taxon>Amphisphaeriales</taxon>
        <taxon>Apiosporaceae</taxon>
        <taxon>Apiospora</taxon>
    </lineage>
</organism>
<evidence type="ECO:0000313" key="4">
    <source>
        <dbReference type="Proteomes" id="UP001446871"/>
    </source>
</evidence>
<keyword evidence="2" id="KW-1133">Transmembrane helix</keyword>
<keyword evidence="4" id="KW-1185">Reference proteome</keyword>
<feature type="region of interest" description="Disordered" evidence="1">
    <location>
        <begin position="161"/>
        <end position="200"/>
    </location>
</feature>
<protein>
    <submittedName>
        <fullName evidence="3">Uncharacterized protein</fullName>
    </submittedName>
</protein>
<comment type="caution">
    <text evidence="3">The sequence shown here is derived from an EMBL/GenBank/DDBJ whole genome shotgun (WGS) entry which is preliminary data.</text>
</comment>
<gene>
    <name evidence="3" type="ORF">PG996_015589</name>
</gene>
<keyword evidence="2" id="KW-0472">Membrane</keyword>
<evidence type="ECO:0000313" key="3">
    <source>
        <dbReference type="EMBL" id="KAK8047525.1"/>
    </source>
</evidence>
<evidence type="ECO:0000256" key="2">
    <source>
        <dbReference type="SAM" id="Phobius"/>
    </source>
</evidence>
<sequence length="328" mass="34164">MSSPDTTTAAPSLPGNWVPSKAGCLNKKDWWIWSWNGGQFDARTVLGGPSQMDNCFPSTGEPTGTYAGSQCPPNYTEACSDPRSKEGAVTCCPNAYSFTCVTEPFTRPHLDWFRCMSRHGTSGSPTITMTDFQANTQTIIQAKQDPGQHLFAIAMVYQTPTPTSASTPGPSASASSGDAPPSLPSETGSSQPTSSSDASNGLSAGASGGIGVGAGVGVLLLAFLAFLLWRRRRSVKTRGKSELPTAASSPPPAGAAIAGTTQNGASGYGERPVNSTYGTGDAAYWDARAKHEALQSTPSPVPTGNTIVPGRHEMYSGDTRSELPGYRD</sequence>
<evidence type="ECO:0000256" key="1">
    <source>
        <dbReference type="SAM" id="MobiDB-lite"/>
    </source>
</evidence>
<feature type="compositionally biased region" description="Basic and acidic residues" evidence="1">
    <location>
        <begin position="310"/>
        <end position="328"/>
    </location>
</feature>
<proteinExistence type="predicted"/>
<feature type="transmembrane region" description="Helical" evidence="2">
    <location>
        <begin position="209"/>
        <end position="229"/>
    </location>
</feature>
<reference evidence="3 4" key="1">
    <citation type="submission" date="2023-01" db="EMBL/GenBank/DDBJ databases">
        <title>Analysis of 21 Apiospora genomes using comparative genomics revels a genus with tremendous synthesis potential of carbohydrate active enzymes and secondary metabolites.</title>
        <authorList>
            <person name="Sorensen T."/>
        </authorList>
    </citation>
    <scope>NUCLEOTIDE SEQUENCE [LARGE SCALE GENOMIC DNA]</scope>
    <source>
        <strain evidence="3 4">CBS 83171</strain>
    </source>
</reference>
<accession>A0ABR1TNQ1</accession>
<dbReference type="Proteomes" id="UP001446871">
    <property type="component" value="Unassembled WGS sequence"/>
</dbReference>
<dbReference type="EMBL" id="JAQQWM010000009">
    <property type="protein sequence ID" value="KAK8047525.1"/>
    <property type="molecule type" value="Genomic_DNA"/>
</dbReference>
<feature type="compositionally biased region" description="Low complexity" evidence="1">
    <location>
        <begin position="244"/>
        <end position="261"/>
    </location>
</feature>
<keyword evidence="2" id="KW-0812">Transmembrane</keyword>